<reference evidence="2" key="1">
    <citation type="submission" date="2023-03" db="EMBL/GenBank/DDBJ databases">
        <title>Massive genome expansion in bonnet fungi (Mycena s.s.) driven by repeated elements and novel gene families across ecological guilds.</title>
        <authorList>
            <consortium name="Lawrence Berkeley National Laboratory"/>
            <person name="Harder C.B."/>
            <person name="Miyauchi S."/>
            <person name="Viragh M."/>
            <person name="Kuo A."/>
            <person name="Thoen E."/>
            <person name="Andreopoulos B."/>
            <person name="Lu D."/>
            <person name="Skrede I."/>
            <person name="Drula E."/>
            <person name="Henrissat B."/>
            <person name="Morin E."/>
            <person name="Kohler A."/>
            <person name="Barry K."/>
            <person name="LaButti K."/>
            <person name="Morin E."/>
            <person name="Salamov A."/>
            <person name="Lipzen A."/>
            <person name="Mereny Z."/>
            <person name="Hegedus B."/>
            <person name="Baldrian P."/>
            <person name="Stursova M."/>
            <person name="Weitz H."/>
            <person name="Taylor A."/>
            <person name="Grigoriev I.V."/>
            <person name="Nagy L.G."/>
            <person name="Martin F."/>
            <person name="Kauserud H."/>
        </authorList>
    </citation>
    <scope>NUCLEOTIDE SEQUENCE</scope>
    <source>
        <strain evidence="2">CBHHK200</strain>
    </source>
</reference>
<evidence type="ECO:0000313" key="2">
    <source>
        <dbReference type="EMBL" id="KAJ7038484.1"/>
    </source>
</evidence>
<feature type="compositionally biased region" description="Basic and acidic residues" evidence="1">
    <location>
        <begin position="70"/>
        <end position="80"/>
    </location>
</feature>
<accession>A0AAD6XAU4</accession>
<feature type="region of interest" description="Disordered" evidence="1">
    <location>
        <begin position="70"/>
        <end position="89"/>
    </location>
</feature>
<dbReference type="Proteomes" id="UP001218188">
    <property type="component" value="Unassembled WGS sequence"/>
</dbReference>
<gene>
    <name evidence="2" type="ORF">C8F04DRAFT_911554</name>
</gene>
<dbReference type="AlphaFoldDB" id="A0AAD6XAU4"/>
<comment type="caution">
    <text evidence="2">The sequence shown here is derived from an EMBL/GenBank/DDBJ whole genome shotgun (WGS) entry which is preliminary data.</text>
</comment>
<organism evidence="2 3">
    <name type="scientific">Mycena alexandri</name>
    <dbReference type="NCBI Taxonomy" id="1745969"/>
    <lineage>
        <taxon>Eukaryota</taxon>
        <taxon>Fungi</taxon>
        <taxon>Dikarya</taxon>
        <taxon>Basidiomycota</taxon>
        <taxon>Agaricomycotina</taxon>
        <taxon>Agaricomycetes</taxon>
        <taxon>Agaricomycetidae</taxon>
        <taxon>Agaricales</taxon>
        <taxon>Marasmiineae</taxon>
        <taxon>Mycenaceae</taxon>
        <taxon>Mycena</taxon>
    </lineage>
</organism>
<dbReference type="EMBL" id="JARJCM010000032">
    <property type="protein sequence ID" value="KAJ7038484.1"/>
    <property type="molecule type" value="Genomic_DNA"/>
</dbReference>
<name>A0AAD6XAU4_9AGAR</name>
<feature type="non-terminal residue" evidence="2">
    <location>
        <position position="212"/>
    </location>
</feature>
<sequence>VKITAALKPAQLNFDDYIISFTVPRQLSDPIQLTNDSKYKYLVDHALKIKANPNAKIVIEVKAVRLPENKENEMDGEKGKKREKTKVKPTLDRLSRPKLLQVRTERDILPANLALNGKMAAICEKWICPDPGGPCGSDHCFIHPNEPEHFPLSHAHIESWGAAWLKGPEFADINKPPNNALFDRLDPKTLAAQSSWLKRRLELKQTAAPQPK</sequence>
<protein>
    <submittedName>
        <fullName evidence="2">Uncharacterized protein</fullName>
    </submittedName>
</protein>
<feature type="non-terminal residue" evidence="2">
    <location>
        <position position="1"/>
    </location>
</feature>
<evidence type="ECO:0000313" key="3">
    <source>
        <dbReference type="Proteomes" id="UP001218188"/>
    </source>
</evidence>
<proteinExistence type="predicted"/>
<keyword evidence="3" id="KW-1185">Reference proteome</keyword>
<evidence type="ECO:0000256" key="1">
    <source>
        <dbReference type="SAM" id="MobiDB-lite"/>
    </source>
</evidence>